<dbReference type="PANTHER" id="PTHR43003">
    <property type="entry name" value="DNA-3-METHYLADENINE GLYCOSYLASE"/>
    <property type="match status" value="1"/>
</dbReference>
<dbReference type="InterPro" id="IPR011257">
    <property type="entry name" value="DNA_glycosylase"/>
</dbReference>
<comment type="caution">
    <text evidence="6">The sequence shown here is derived from an EMBL/GenBank/DDBJ whole genome shotgun (WGS) entry which is preliminary data.</text>
</comment>
<dbReference type="Gene3D" id="1.10.1670.40">
    <property type="match status" value="1"/>
</dbReference>
<evidence type="ECO:0000256" key="4">
    <source>
        <dbReference type="ARBA" id="ARBA00023204"/>
    </source>
</evidence>
<organism evidence="6 7">
    <name type="scientific">Scopulibacillus cellulosilyticus</name>
    <dbReference type="NCBI Taxonomy" id="2665665"/>
    <lineage>
        <taxon>Bacteria</taxon>
        <taxon>Bacillati</taxon>
        <taxon>Bacillota</taxon>
        <taxon>Bacilli</taxon>
        <taxon>Bacillales</taxon>
        <taxon>Sporolactobacillaceae</taxon>
        <taxon>Scopulibacillus</taxon>
    </lineage>
</organism>
<dbReference type="RefSeq" id="WP_380966769.1">
    <property type="nucleotide sequence ID" value="NZ_JBHTCO010000017.1"/>
</dbReference>
<evidence type="ECO:0000313" key="7">
    <source>
        <dbReference type="Proteomes" id="UP001596505"/>
    </source>
</evidence>
<evidence type="ECO:0000259" key="5">
    <source>
        <dbReference type="SMART" id="SM00478"/>
    </source>
</evidence>
<proteinExistence type="predicted"/>
<dbReference type="Pfam" id="PF00730">
    <property type="entry name" value="HhH-GPD"/>
    <property type="match status" value="1"/>
</dbReference>
<dbReference type="InterPro" id="IPR051912">
    <property type="entry name" value="Alkylbase_DNA_Glycosylase/TA"/>
</dbReference>
<evidence type="ECO:0000256" key="1">
    <source>
        <dbReference type="ARBA" id="ARBA00000086"/>
    </source>
</evidence>
<evidence type="ECO:0000313" key="6">
    <source>
        <dbReference type="EMBL" id="MFC7393935.1"/>
    </source>
</evidence>
<name>A0ABW2Q031_9BACL</name>
<evidence type="ECO:0000256" key="3">
    <source>
        <dbReference type="ARBA" id="ARBA00022763"/>
    </source>
</evidence>
<dbReference type="Gene3D" id="1.10.340.30">
    <property type="entry name" value="Hypothetical protein, domain 2"/>
    <property type="match status" value="1"/>
</dbReference>
<dbReference type="SUPFAM" id="SSF48150">
    <property type="entry name" value="DNA-glycosylase"/>
    <property type="match status" value="1"/>
</dbReference>
<gene>
    <name evidence="6" type="ORF">ACFQRG_13320</name>
</gene>
<accession>A0ABW2Q031</accession>
<keyword evidence="4" id="KW-0234">DNA repair</keyword>
<dbReference type="SMART" id="SM00478">
    <property type="entry name" value="ENDO3c"/>
    <property type="match status" value="1"/>
</dbReference>
<dbReference type="CDD" id="cd00056">
    <property type="entry name" value="ENDO3c"/>
    <property type="match status" value="1"/>
</dbReference>
<keyword evidence="7" id="KW-1185">Reference proteome</keyword>
<dbReference type="EC" id="3.2.2.21" evidence="2"/>
<comment type="catalytic activity">
    <reaction evidence="1">
        <text>Hydrolysis of alkylated DNA, releasing 3-methyladenine, 3-methylguanine, 7-methylguanine and 7-methyladenine.</text>
        <dbReference type="EC" id="3.2.2.21"/>
    </reaction>
</comment>
<evidence type="ECO:0000256" key="2">
    <source>
        <dbReference type="ARBA" id="ARBA00012000"/>
    </source>
</evidence>
<keyword evidence="3" id="KW-0227">DNA damage</keyword>
<dbReference type="PANTHER" id="PTHR43003:SF5">
    <property type="entry name" value="DNA-3-METHYLADENINE GLYCOSYLASE"/>
    <property type="match status" value="1"/>
</dbReference>
<dbReference type="Proteomes" id="UP001596505">
    <property type="component" value="Unassembled WGS sequence"/>
</dbReference>
<dbReference type="InterPro" id="IPR003265">
    <property type="entry name" value="HhH-GPD_domain"/>
</dbReference>
<dbReference type="EMBL" id="JBHTCO010000017">
    <property type="protein sequence ID" value="MFC7393935.1"/>
    <property type="molecule type" value="Genomic_DNA"/>
</dbReference>
<sequence length="294" mass="34051">MEKIINIEGPYDFDRALRRLAFDPLIHIELNKRLIKIPLWIEGEPQVATVQAIGTTEQPAFKVSAQSQDETVIEQMTGIFKWDRSLHDITDHFSKTDLAPLFLEFKGMPLIKDFSIYQSLVKCIIHQQLNLVFSYQLTERFVKQFGFSIDDVWFYPRPETVADIPYESLQELQFSRRKAEYLVDTSRLIAEKSLSLDELKQLNNGEVIKRLVKIRGIGPWTAQNVLLFGMGREDLMPAGDIGIQNGIKKFYQLEQKPTLDFIENKAKSWSPFNSYAAIYLWEYLGNHSVKNPSQ</sequence>
<feature type="domain" description="HhH-GPD" evidence="5">
    <location>
        <begin position="125"/>
        <end position="283"/>
    </location>
</feature>
<reference evidence="7" key="1">
    <citation type="journal article" date="2019" name="Int. J. Syst. Evol. Microbiol.">
        <title>The Global Catalogue of Microorganisms (GCM) 10K type strain sequencing project: providing services to taxonomists for standard genome sequencing and annotation.</title>
        <authorList>
            <consortium name="The Broad Institute Genomics Platform"/>
            <consortium name="The Broad Institute Genome Sequencing Center for Infectious Disease"/>
            <person name="Wu L."/>
            <person name="Ma J."/>
        </authorList>
    </citation>
    <scope>NUCLEOTIDE SEQUENCE [LARGE SCALE GENOMIC DNA]</scope>
    <source>
        <strain evidence="7">CGMCC 1.16305</strain>
    </source>
</reference>
<protein>
    <recommendedName>
        <fullName evidence="2">DNA-3-methyladenine glycosylase II</fullName>
        <ecNumber evidence="2">3.2.2.21</ecNumber>
    </recommendedName>
</protein>